<accession>A0A380ZEN8</accession>
<evidence type="ECO:0000313" key="2">
    <source>
        <dbReference type="Proteomes" id="UP000254950"/>
    </source>
</evidence>
<dbReference type="AlphaFoldDB" id="A0A380ZEN8"/>
<dbReference type="Proteomes" id="UP000254950">
    <property type="component" value="Unassembled WGS sequence"/>
</dbReference>
<dbReference type="EMBL" id="UFTF01000001">
    <property type="protein sequence ID" value="SUV45439.1"/>
    <property type="molecule type" value="Genomic_DNA"/>
</dbReference>
<organism evidence="1 2">
    <name type="scientific">Bartonella doshiae</name>
    <dbReference type="NCBI Taxonomy" id="33044"/>
    <lineage>
        <taxon>Bacteria</taxon>
        <taxon>Pseudomonadati</taxon>
        <taxon>Pseudomonadota</taxon>
        <taxon>Alphaproteobacteria</taxon>
        <taxon>Hyphomicrobiales</taxon>
        <taxon>Bartonellaceae</taxon>
        <taxon>Bartonella</taxon>
    </lineage>
</organism>
<dbReference type="RefSeq" id="WP_004857338.1">
    <property type="nucleotide sequence ID" value="NZ_CACVBH010000010.1"/>
</dbReference>
<protein>
    <submittedName>
        <fullName evidence="1">Uncharacterized protein</fullName>
    </submittedName>
</protein>
<gene>
    <name evidence="1" type="ORF">NCTC12862_01177</name>
</gene>
<reference evidence="1 2" key="1">
    <citation type="submission" date="2018-06" db="EMBL/GenBank/DDBJ databases">
        <authorList>
            <consortium name="Pathogen Informatics"/>
            <person name="Doyle S."/>
        </authorList>
    </citation>
    <scope>NUCLEOTIDE SEQUENCE [LARGE SCALE GENOMIC DNA]</scope>
    <source>
        <strain evidence="1 2">NCTC12862</strain>
    </source>
</reference>
<sequence>MIGQKRYGRGKSFISTSITILKSIHASYKKLRNNQIIHNDPTQHNYHNLPIYAFLFYQWAFKYNAMEEKISEISVLCKKANRERLIKTIFLPHSLSIASKGLQKHRTMIAKIINAYDAPREKTPFYLRTIEVLQNRRRGDIAHKKFNTLMHHPSL</sequence>
<name>A0A380ZEN8_BARDO</name>
<evidence type="ECO:0000313" key="1">
    <source>
        <dbReference type="EMBL" id="SUV45439.1"/>
    </source>
</evidence>
<proteinExistence type="predicted"/>